<proteinExistence type="predicted"/>
<comment type="caution">
    <text evidence="1">The sequence shown here is derived from an EMBL/GenBank/DDBJ whole genome shotgun (WGS) entry which is preliminary data.</text>
</comment>
<dbReference type="RefSeq" id="WP_183525458.1">
    <property type="nucleotide sequence ID" value="NZ_JACIJM010000002.1"/>
</dbReference>
<name>A0A7W9BID8_9RHOB</name>
<evidence type="ECO:0000313" key="2">
    <source>
        <dbReference type="Proteomes" id="UP000535415"/>
    </source>
</evidence>
<evidence type="ECO:0000313" key="1">
    <source>
        <dbReference type="EMBL" id="MBB5721026.1"/>
    </source>
</evidence>
<protein>
    <submittedName>
        <fullName evidence="1">Uncharacterized protein</fullName>
    </submittedName>
</protein>
<gene>
    <name evidence="1" type="ORF">FHS72_000633</name>
</gene>
<dbReference type="AlphaFoldDB" id="A0A7W9BID8"/>
<organism evidence="1 2">
    <name type="scientific">Yoonia ponticola</name>
    <dbReference type="NCBI Taxonomy" id="1524255"/>
    <lineage>
        <taxon>Bacteria</taxon>
        <taxon>Pseudomonadati</taxon>
        <taxon>Pseudomonadota</taxon>
        <taxon>Alphaproteobacteria</taxon>
        <taxon>Rhodobacterales</taxon>
        <taxon>Paracoccaceae</taxon>
        <taxon>Yoonia</taxon>
    </lineage>
</organism>
<dbReference type="Proteomes" id="UP000535415">
    <property type="component" value="Unassembled WGS sequence"/>
</dbReference>
<keyword evidence="2" id="KW-1185">Reference proteome</keyword>
<reference evidence="1 2" key="1">
    <citation type="submission" date="2020-08" db="EMBL/GenBank/DDBJ databases">
        <title>Genomic Encyclopedia of Type Strains, Phase IV (KMG-IV): sequencing the most valuable type-strain genomes for metagenomic binning, comparative biology and taxonomic classification.</title>
        <authorList>
            <person name="Goeker M."/>
        </authorList>
    </citation>
    <scope>NUCLEOTIDE SEQUENCE [LARGE SCALE GENOMIC DNA]</scope>
    <source>
        <strain evidence="1 2">DSM 101064</strain>
    </source>
</reference>
<dbReference type="EMBL" id="JACIJM010000002">
    <property type="protein sequence ID" value="MBB5721026.1"/>
    <property type="molecule type" value="Genomic_DNA"/>
</dbReference>
<sequence>MFHMLPDEVYEGLKQARQQSLKRNDRLCVHDGDKAHRILRLWDNGFALDAATAPRLRGRVEIYDGARHLYQCLVIDSEVDGTERVFEFKWVSTIPDRPPADFVRETDAPIALLPR</sequence>
<accession>A0A7W9BID8</accession>